<feature type="domain" description="Serine-threonine/tyrosine-protein kinase catalytic" evidence="1">
    <location>
        <begin position="1"/>
        <end position="102"/>
    </location>
</feature>
<organism evidence="2 3">
    <name type="scientific">Medicago truncatula</name>
    <name type="common">Barrel medic</name>
    <name type="synonym">Medicago tribuloides</name>
    <dbReference type="NCBI Taxonomy" id="3880"/>
    <lineage>
        <taxon>Eukaryota</taxon>
        <taxon>Viridiplantae</taxon>
        <taxon>Streptophyta</taxon>
        <taxon>Embryophyta</taxon>
        <taxon>Tracheophyta</taxon>
        <taxon>Spermatophyta</taxon>
        <taxon>Magnoliopsida</taxon>
        <taxon>eudicotyledons</taxon>
        <taxon>Gunneridae</taxon>
        <taxon>Pentapetalae</taxon>
        <taxon>rosids</taxon>
        <taxon>fabids</taxon>
        <taxon>Fabales</taxon>
        <taxon>Fabaceae</taxon>
        <taxon>Papilionoideae</taxon>
        <taxon>50 kb inversion clade</taxon>
        <taxon>NPAAA clade</taxon>
        <taxon>Hologalegina</taxon>
        <taxon>IRL clade</taxon>
        <taxon>Trifolieae</taxon>
        <taxon>Medicago</taxon>
    </lineage>
</organism>
<comment type="caution">
    <text evidence="2">The sequence shown here is derived from an EMBL/GenBank/DDBJ whole genome shotgun (WGS) entry which is preliminary data.</text>
</comment>
<gene>
    <name evidence="2" type="ORF">MtrunA17_Chr2g0280761</name>
</gene>
<accession>A0A396J5A7</accession>
<name>A0A396J5A7_MEDTR</name>
<dbReference type="PANTHER" id="PTHR27006">
    <property type="entry name" value="PROMASTIGOTE SURFACE ANTIGEN PROTEIN PSA"/>
    <property type="match status" value="1"/>
</dbReference>
<sequence length="148" mass="16865">MSPEYAMEGLFSEKSDVFSFGVLLLEIISGRKNTSFYNHEQALNLLGYAWKLWNEEEIISLIDPEICKPDYVDQILRCIHIGLVCVQEIAKERPTMATFVSMLNSEIVKLPPPSQPAFIQSKIEHREDLAQQNYDSKNSVTVTSLQGR</sequence>
<dbReference type="AlphaFoldDB" id="A0A396J5A7"/>
<dbReference type="InterPro" id="IPR011009">
    <property type="entry name" value="Kinase-like_dom_sf"/>
</dbReference>
<evidence type="ECO:0000313" key="2">
    <source>
        <dbReference type="EMBL" id="RHN71803.1"/>
    </source>
</evidence>
<dbReference type="PANTHER" id="PTHR27006:SF619">
    <property type="entry name" value="CYSTEINE-RICH RECEPTOR-LIKE PROTEIN KINASE 15"/>
    <property type="match status" value="1"/>
</dbReference>
<protein>
    <recommendedName>
        <fullName evidence="1">Serine-threonine/tyrosine-protein kinase catalytic domain-containing protein</fullName>
    </recommendedName>
</protein>
<dbReference type="Pfam" id="PF07714">
    <property type="entry name" value="PK_Tyr_Ser-Thr"/>
    <property type="match status" value="1"/>
</dbReference>
<dbReference type="GO" id="GO:0004672">
    <property type="term" value="F:protein kinase activity"/>
    <property type="evidence" value="ECO:0007669"/>
    <property type="project" value="InterPro"/>
</dbReference>
<dbReference type="SUPFAM" id="SSF56112">
    <property type="entry name" value="Protein kinase-like (PK-like)"/>
    <property type="match status" value="1"/>
</dbReference>
<dbReference type="EMBL" id="PSQE01000002">
    <property type="protein sequence ID" value="RHN71803.1"/>
    <property type="molecule type" value="Genomic_DNA"/>
</dbReference>
<dbReference type="Gramene" id="rna7439">
    <property type="protein sequence ID" value="RHN71803.1"/>
    <property type="gene ID" value="gene7439"/>
</dbReference>
<evidence type="ECO:0000313" key="3">
    <source>
        <dbReference type="Proteomes" id="UP000265566"/>
    </source>
</evidence>
<dbReference type="Gene3D" id="1.10.510.10">
    <property type="entry name" value="Transferase(Phosphotransferase) domain 1"/>
    <property type="match status" value="1"/>
</dbReference>
<keyword evidence="2" id="KW-0808">Transferase</keyword>
<evidence type="ECO:0000259" key="1">
    <source>
        <dbReference type="Pfam" id="PF07714"/>
    </source>
</evidence>
<proteinExistence type="predicted"/>
<reference evidence="3" key="1">
    <citation type="journal article" date="2018" name="Nat. Plants">
        <title>Whole-genome landscape of Medicago truncatula symbiotic genes.</title>
        <authorList>
            <person name="Pecrix Y."/>
            <person name="Staton S.E."/>
            <person name="Sallet E."/>
            <person name="Lelandais-Briere C."/>
            <person name="Moreau S."/>
            <person name="Carrere S."/>
            <person name="Blein T."/>
            <person name="Jardinaud M.F."/>
            <person name="Latrasse D."/>
            <person name="Zouine M."/>
            <person name="Zahm M."/>
            <person name="Kreplak J."/>
            <person name="Mayjonade B."/>
            <person name="Satge C."/>
            <person name="Perez M."/>
            <person name="Cauet S."/>
            <person name="Marande W."/>
            <person name="Chantry-Darmon C."/>
            <person name="Lopez-Roques C."/>
            <person name="Bouchez O."/>
            <person name="Berard A."/>
            <person name="Debelle F."/>
            <person name="Munos S."/>
            <person name="Bendahmane A."/>
            <person name="Berges H."/>
            <person name="Niebel A."/>
            <person name="Buitink J."/>
            <person name="Frugier F."/>
            <person name="Benhamed M."/>
            <person name="Crespi M."/>
            <person name="Gouzy J."/>
            <person name="Gamas P."/>
        </authorList>
    </citation>
    <scope>NUCLEOTIDE SEQUENCE [LARGE SCALE GENOMIC DNA]</scope>
    <source>
        <strain evidence="3">cv. Jemalong A17</strain>
    </source>
</reference>
<dbReference type="Proteomes" id="UP000265566">
    <property type="component" value="Chromosome 2"/>
</dbReference>
<dbReference type="InterPro" id="IPR001245">
    <property type="entry name" value="Ser-Thr/Tyr_kinase_cat_dom"/>
</dbReference>